<gene>
    <name evidence="1" type="ORF">JG687_00005369</name>
</gene>
<protein>
    <submittedName>
        <fullName evidence="1">Uncharacterized protein</fullName>
    </submittedName>
</protein>
<accession>A0A8T1UMB5</accession>
<name>A0A8T1UMB5_9STRA</name>
<dbReference type="Proteomes" id="UP000688947">
    <property type="component" value="Unassembled WGS sequence"/>
</dbReference>
<evidence type="ECO:0000313" key="2">
    <source>
        <dbReference type="Proteomes" id="UP000688947"/>
    </source>
</evidence>
<dbReference type="EMBL" id="JAENGZ010000201">
    <property type="protein sequence ID" value="KAG6965556.1"/>
    <property type="molecule type" value="Genomic_DNA"/>
</dbReference>
<organism evidence="1 2">
    <name type="scientific">Phytophthora cactorum</name>
    <dbReference type="NCBI Taxonomy" id="29920"/>
    <lineage>
        <taxon>Eukaryota</taxon>
        <taxon>Sar</taxon>
        <taxon>Stramenopiles</taxon>
        <taxon>Oomycota</taxon>
        <taxon>Peronosporomycetes</taxon>
        <taxon>Peronosporales</taxon>
        <taxon>Peronosporaceae</taxon>
        <taxon>Phytophthora</taxon>
    </lineage>
</organism>
<evidence type="ECO:0000313" key="1">
    <source>
        <dbReference type="EMBL" id="KAG6965556.1"/>
    </source>
</evidence>
<proteinExistence type="predicted"/>
<sequence length="73" mass="8163">MCQRCIKSVGVEARPSLIRAPFLQGILGTSRESPRTDRLFADMAPVLGQKHCNTPSYFNTCILIFNTGNAWMM</sequence>
<dbReference type="AlphaFoldDB" id="A0A8T1UMB5"/>
<comment type="caution">
    <text evidence="1">The sequence shown here is derived from an EMBL/GenBank/DDBJ whole genome shotgun (WGS) entry which is preliminary data.</text>
</comment>
<reference evidence="1" key="1">
    <citation type="submission" date="2021-01" db="EMBL/GenBank/DDBJ databases">
        <title>Phytophthora aleatoria, a newly-described species from Pinus radiata is distinct from Phytophthora cactorum isolates based on comparative genomics.</title>
        <authorList>
            <person name="Mcdougal R."/>
            <person name="Panda P."/>
            <person name="Williams N."/>
            <person name="Studholme D.J."/>
        </authorList>
    </citation>
    <scope>NUCLEOTIDE SEQUENCE</scope>
    <source>
        <strain evidence="1">NZFS 3830</strain>
    </source>
</reference>